<evidence type="ECO:0000256" key="1">
    <source>
        <dbReference type="ARBA" id="ARBA00022801"/>
    </source>
</evidence>
<protein>
    <submittedName>
        <fullName evidence="5">Alpha/beta hydrolase fold domain-containing protein</fullName>
    </submittedName>
</protein>
<feature type="compositionally biased region" description="Low complexity" evidence="2">
    <location>
        <begin position="380"/>
        <end position="390"/>
    </location>
</feature>
<feature type="domain" description="EF-hand" evidence="4">
    <location>
        <begin position="419"/>
        <end position="436"/>
    </location>
</feature>
<dbReference type="InterPro" id="IPR029058">
    <property type="entry name" value="AB_hydrolase_fold"/>
</dbReference>
<dbReference type="PROSITE" id="PS50222">
    <property type="entry name" value="EF_HAND_2"/>
    <property type="match status" value="1"/>
</dbReference>
<dbReference type="InterPro" id="IPR018247">
    <property type="entry name" value="EF_Hand_1_Ca_BS"/>
</dbReference>
<evidence type="ECO:0000259" key="4">
    <source>
        <dbReference type="PROSITE" id="PS50222"/>
    </source>
</evidence>
<dbReference type="SUPFAM" id="SSF53474">
    <property type="entry name" value="alpha/beta-Hydrolases"/>
    <property type="match status" value="1"/>
</dbReference>
<dbReference type="Gene3D" id="1.10.238.10">
    <property type="entry name" value="EF-hand"/>
    <property type="match status" value="1"/>
</dbReference>
<feature type="compositionally biased region" description="Basic and acidic residues" evidence="2">
    <location>
        <begin position="396"/>
        <end position="414"/>
    </location>
</feature>
<evidence type="ECO:0000313" key="6">
    <source>
        <dbReference type="Proteomes" id="UP000593765"/>
    </source>
</evidence>
<dbReference type="InterPro" id="IPR002048">
    <property type="entry name" value="EF_hand_dom"/>
</dbReference>
<evidence type="ECO:0000313" key="5">
    <source>
        <dbReference type="EMBL" id="QOV90678.1"/>
    </source>
</evidence>
<sequence>MKWRIVRLRCYGPHKIDQRQLKGLTAVHVIRDVKTTRSLLLASYVLNFGALALTIVVATSASAQQPNTQARPPVPAPRVPEGVKVSRDLPYVTDGHARQKLDLYIPEKADAPLPVIIWVHGGGWAAGSKDGCPPARDNYMARGYAVASIGYRLSGDAIFPAQIEDCKAAIRWLRAHAKEHNLDANRFAVWGSSAGGHLVALLGTSGDVKGFDVGPNLDQSSRVQAVCDYYGPTDLLQMDAHALNKGRAIHNAADSPESRLIGGAIQENKDKVAKANPITYVSKDDPPFLIVHGDQDPTVAHHQSELLYGALKSVGVRVRFHTIEGAGHGTGFGGPELETIVQDFFDRHLKGTQPATDEPLATESKSQAVARPGAIGGQPGAATRPAGRAGVSWDQIRTREDANSDGKVTKDEFKGPPPLFDRLDRNRDGRLTKEDF</sequence>
<dbReference type="GO" id="GO:0005509">
    <property type="term" value="F:calcium ion binding"/>
    <property type="evidence" value="ECO:0007669"/>
    <property type="project" value="InterPro"/>
</dbReference>
<dbReference type="KEGG" id="hbs:IPV69_04785"/>
<dbReference type="InterPro" id="IPR050300">
    <property type="entry name" value="GDXG_lipolytic_enzyme"/>
</dbReference>
<feature type="compositionally biased region" description="Basic and acidic residues" evidence="2">
    <location>
        <begin position="421"/>
        <end position="436"/>
    </location>
</feature>
<dbReference type="Pfam" id="PF20434">
    <property type="entry name" value="BD-FAE"/>
    <property type="match status" value="1"/>
</dbReference>
<keyword evidence="1 5" id="KW-0378">Hydrolase</keyword>
<keyword evidence="3" id="KW-0812">Transmembrane</keyword>
<dbReference type="PANTHER" id="PTHR48081">
    <property type="entry name" value="AB HYDROLASE SUPERFAMILY PROTEIN C4A8.06C"/>
    <property type="match status" value="1"/>
</dbReference>
<dbReference type="GO" id="GO:0016787">
    <property type="term" value="F:hydrolase activity"/>
    <property type="evidence" value="ECO:0007669"/>
    <property type="project" value="UniProtKB-KW"/>
</dbReference>
<keyword evidence="3" id="KW-0472">Membrane</keyword>
<feature type="region of interest" description="Disordered" evidence="2">
    <location>
        <begin position="351"/>
        <end position="436"/>
    </location>
</feature>
<keyword evidence="3" id="KW-1133">Transmembrane helix</keyword>
<dbReference type="Proteomes" id="UP000593765">
    <property type="component" value="Chromosome"/>
</dbReference>
<evidence type="ECO:0000256" key="2">
    <source>
        <dbReference type="SAM" id="MobiDB-lite"/>
    </source>
</evidence>
<dbReference type="Gene3D" id="3.40.50.1820">
    <property type="entry name" value="alpha/beta hydrolase"/>
    <property type="match status" value="1"/>
</dbReference>
<dbReference type="EMBL" id="CP063458">
    <property type="protein sequence ID" value="QOV90678.1"/>
    <property type="molecule type" value="Genomic_DNA"/>
</dbReference>
<proteinExistence type="predicted"/>
<reference evidence="5 6" key="1">
    <citation type="submission" date="2020-10" db="EMBL/GenBank/DDBJ databases">
        <title>Wide distribution of Phycisphaera-like planctomycetes from WD2101 soil group in peatlands and genome analysis of the first cultivated representative.</title>
        <authorList>
            <person name="Dedysh S.N."/>
            <person name="Beletsky A.V."/>
            <person name="Ivanova A."/>
            <person name="Kulichevskaya I.S."/>
            <person name="Suzina N.E."/>
            <person name="Philippov D.A."/>
            <person name="Rakitin A.L."/>
            <person name="Mardanov A.V."/>
            <person name="Ravin N.V."/>
        </authorList>
    </citation>
    <scope>NUCLEOTIDE SEQUENCE [LARGE SCALE GENOMIC DNA]</scope>
    <source>
        <strain evidence="5 6">M1803</strain>
    </source>
</reference>
<dbReference type="PANTHER" id="PTHR48081:SF13">
    <property type="entry name" value="ALPHA_BETA HYDROLASE"/>
    <property type="match status" value="1"/>
</dbReference>
<keyword evidence="6" id="KW-1185">Reference proteome</keyword>
<name>A0A7M2WYU7_9BACT</name>
<accession>A0A7M2WYU7</accession>
<dbReference type="InterPro" id="IPR049492">
    <property type="entry name" value="BD-FAE-like_dom"/>
</dbReference>
<feature type="transmembrane region" description="Helical" evidence="3">
    <location>
        <begin position="39"/>
        <end position="61"/>
    </location>
</feature>
<dbReference type="AlphaFoldDB" id="A0A7M2WYU7"/>
<dbReference type="PROSITE" id="PS00018">
    <property type="entry name" value="EF_HAND_1"/>
    <property type="match status" value="1"/>
</dbReference>
<dbReference type="Pfam" id="PF13202">
    <property type="entry name" value="EF-hand_5"/>
    <property type="match status" value="2"/>
</dbReference>
<organism evidence="5 6">
    <name type="scientific">Humisphaera borealis</name>
    <dbReference type="NCBI Taxonomy" id="2807512"/>
    <lineage>
        <taxon>Bacteria</taxon>
        <taxon>Pseudomonadati</taxon>
        <taxon>Planctomycetota</taxon>
        <taxon>Phycisphaerae</taxon>
        <taxon>Tepidisphaerales</taxon>
        <taxon>Tepidisphaeraceae</taxon>
        <taxon>Humisphaera</taxon>
    </lineage>
</organism>
<evidence type="ECO:0000256" key="3">
    <source>
        <dbReference type="SAM" id="Phobius"/>
    </source>
</evidence>
<gene>
    <name evidence="5" type="ORF">IPV69_04785</name>
</gene>